<organism evidence="2 3">
    <name type="scientific">Halopiger aswanensis</name>
    <dbReference type="NCBI Taxonomy" id="148449"/>
    <lineage>
        <taxon>Archaea</taxon>
        <taxon>Methanobacteriati</taxon>
        <taxon>Methanobacteriota</taxon>
        <taxon>Stenosarchaea group</taxon>
        <taxon>Halobacteria</taxon>
        <taxon>Halobacteriales</taxon>
        <taxon>Natrialbaceae</taxon>
        <taxon>Halopiger</taxon>
    </lineage>
</organism>
<evidence type="ECO:0000313" key="2">
    <source>
        <dbReference type="EMBL" id="RKD97747.1"/>
    </source>
</evidence>
<dbReference type="GO" id="GO:0005737">
    <property type="term" value="C:cytoplasm"/>
    <property type="evidence" value="ECO:0007669"/>
    <property type="project" value="TreeGrafter"/>
</dbReference>
<dbReference type="PANTHER" id="PTHR43441:SF11">
    <property type="entry name" value="RIBOSOMAL-PROTEIN-SERINE ACETYLTRANSFERASE"/>
    <property type="match status" value="1"/>
</dbReference>
<dbReference type="OrthoDB" id="120213at2157"/>
<sequence length="207" mass="23405">MGDVLPETVETDRLRFEALRPETVDALELYDICSSDPDIEAITEYLTWDPHETPKDTLEFLEHVADRYESDDGASYVIRPREGEDGAGEIAGTGGFGIDWEKRTMTLGVWLRKRFWGRGYSGERAAAFVDLAFDRLDLELVAVAAHVDNDRSNRAIEKYVEAYGGTREGCFRNHVVLNGDPVDCYRYSISRAEWEANETDVAVEIVD</sequence>
<dbReference type="PANTHER" id="PTHR43441">
    <property type="entry name" value="RIBOSOMAL-PROTEIN-SERINE ACETYLTRANSFERASE"/>
    <property type="match status" value="1"/>
</dbReference>
<evidence type="ECO:0000313" key="3">
    <source>
        <dbReference type="Proteomes" id="UP000283805"/>
    </source>
</evidence>
<dbReference type="AlphaFoldDB" id="A0A3R7EHE5"/>
<name>A0A3R7EHE5_9EURY</name>
<dbReference type="PROSITE" id="PS51186">
    <property type="entry name" value="GNAT"/>
    <property type="match status" value="1"/>
</dbReference>
<dbReference type="GO" id="GO:1990189">
    <property type="term" value="F:protein N-terminal-serine acetyltransferase activity"/>
    <property type="evidence" value="ECO:0007669"/>
    <property type="project" value="TreeGrafter"/>
</dbReference>
<dbReference type="EMBL" id="RAPO01000001">
    <property type="protein sequence ID" value="RKD97747.1"/>
    <property type="molecule type" value="Genomic_DNA"/>
</dbReference>
<dbReference type="InterPro" id="IPR000182">
    <property type="entry name" value="GNAT_dom"/>
</dbReference>
<keyword evidence="3" id="KW-1185">Reference proteome</keyword>
<protein>
    <submittedName>
        <fullName evidence="2">RimJ/RimL family protein N-acetyltransferase</fullName>
    </submittedName>
</protein>
<keyword evidence="2" id="KW-0808">Transferase</keyword>
<comment type="caution">
    <text evidence="2">The sequence shown here is derived from an EMBL/GenBank/DDBJ whole genome shotgun (WGS) entry which is preliminary data.</text>
</comment>
<dbReference type="GO" id="GO:0008999">
    <property type="term" value="F:protein-N-terminal-alanine acetyltransferase activity"/>
    <property type="evidence" value="ECO:0007669"/>
    <property type="project" value="TreeGrafter"/>
</dbReference>
<dbReference type="InterPro" id="IPR016181">
    <property type="entry name" value="Acyl_CoA_acyltransferase"/>
</dbReference>
<dbReference type="InterPro" id="IPR051908">
    <property type="entry name" value="Ribosomal_N-acetyltransferase"/>
</dbReference>
<evidence type="ECO:0000259" key="1">
    <source>
        <dbReference type="PROSITE" id="PS51186"/>
    </source>
</evidence>
<reference evidence="2 3" key="1">
    <citation type="submission" date="2018-09" db="EMBL/GenBank/DDBJ databases">
        <title>Genomic Encyclopedia of Archaeal and Bacterial Type Strains, Phase II (KMG-II): from individual species to whole genera.</title>
        <authorList>
            <person name="Goeker M."/>
        </authorList>
    </citation>
    <scope>NUCLEOTIDE SEQUENCE [LARGE SCALE GENOMIC DNA]</scope>
    <source>
        <strain evidence="2 3">DSM 13151</strain>
    </source>
</reference>
<dbReference type="Proteomes" id="UP000283805">
    <property type="component" value="Unassembled WGS sequence"/>
</dbReference>
<dbReference type="Gene3D" id="3.40.630.30">
    <property type="match status" value="1"/>
</dbReference>
<proteinExistence type="predicted"/>
<dbReference type="Pfam" id="PF13302">
    <property type="entry name" value="Acetyltransf_3"/>
    <property type="match status" value="1"/>
</dbReference>
<feature type="domain" description="N-acetyltransferase" evidence="1">
    <location>
        <begin position="37"/>
        <end position="183"/>
    </location>
</feature>
<gene>
    <name evidence="2" type="ORF">ATJ93_0739</name>
</gene>
<accession>A0A3R7EHE5</accession>
<dbReference type="SUPFAM" id="SSF55729">
    <property type="entry name" value="Acyl-CoA N-acyltransferases (Nat)"/>
    <property type="match status" value="1"/>
</dbReference>